<reference evidence="3 4" key="1">
    <citation type="submission" date="2017-08" db="EMBL/GenBank/DDBJ databases">
        <authorList>
            <person name="Park S.-J."/>
            <person name="Kim H."/>
        </authorList>
    </citation>
    <scope>NUCLEOTIDE SEQUENCE [LARGE SCALE GENOMIC DNA]</scope>
    <source>
        <strain evidence="4">ye3</strain>
    </source>
</reference>
<evidence type="ECO:0000256" key="2">
    <source>
        <dbReference type="SAM" id="SignalP"/>
    </source>
</evidence>
<proteinExistence type="inferred from homology"/>
<feature type="signal peptide" evidence="2">
    <location>
        <begin position="1"/>
        <end position="31"/>
    </location>
</feature>
<dbReference type="Proteomes" id="UP000283474">
    <property type="component" value="Chromosome"/>
</dbReference>
<dbReference type="KEGG" id="pus:CKA81_10475"/>
<dbReference type="AlphaFoldDB" id="A0A410GD42"/>
<evidence type="ECO:0000256" key="1">
    <source>
        <dbReference type="ARBA" id="ARBA00006987"/>
    </source>
</evidence>
<feature type="chain" id="PRO_5019561025" evidence="2">
    <location>
        <begin position="32"/>
        <end position="332"/>
    </location>
</feature>
<dbReference type="SUPFAM" id="SSF53850">
    <property type="entry name" value="Periplasmic binding protein-like II"/>
    <property type="match status" value="1"/>
</dbReference>
<dbReference type="EMBL" id="CP022987">
    <property type="protein sequence ID" value="QAA94210.1"/>
    <property type="molecule type" value="Genomic_DNA"/>
</dbReference>
<sequence length="332" mass="35017">MIRRSSTTNLRRKLLVAAASVACMLAAPANAQSSDYPKQPIKIIVGYPPGGSGDITGRIVADMLSKQLNTAVVVENVGGAGGSIGAQRVVSAQPDGYTLLVGANNEIAINTLTNPSLKYDGINDLTHIGLINSQPLVLVANPKSNIKTIDDFVRKAKESPESLAYGTSGIGTSFHLVGELINHSADIAMLHVPYRGAAPLTTDLLGGQIELGIVVLSSALPHIKDGRLIAVGTTELERSASTPDIPALAEHDSLKGFNMGNWYTFAAPKGTPDDVIAKLQAALRAGLSDPEVRKRLEDAGSRPFNGTEDVNDFLAKESAKFKEIVSFADLKK</sequence>
<keyword evidence="2" id="KW-0732">Signal</keyword>
<dbReference type="InterPro" id="IPR005064">
    <property type="entry name" value="BUG"/>
</dbReference>
<protein>
    <submittedName>
        <fullName evidence="3">ABC transporter substrate-binding protein</fullName>
    </submittedName>
</protein>
<dbReference type="OrthoDB" id="8678477at2"/>
<evidence type="ECO:0000313" key="4">
    <source>
        <dbReference type="Proteomes" id="UP000283474"/>
    </source>
</evidence>
<accession>A0A410GD42</accession>
<dbReference type="InterPro" id="IPR042100">
    <property type="entry name" value="Bug_dom1"/>
</dbReference>
<name>A0A410GD42_9BURK</name>
<dbReference type="PIRSF" id="PIRSF017082">
    <property type="entry name" value="YflP"/>
    <property type="match status" value="1"/>
</dbReference>
<dbReference type="RefSeq" id="WP_128355215.1">
    <property type="nucleotide sequence ID" value="NZ_CP022987.1"/>
</dbReference>
<dbReference type="CDD" id="cd07012">
    <property type="entry name" value="PBP2_Bug_TTT"/>
    <property type="match status" value="1"/>
</dbReference>
<dbReference type="Gene3D" id="3.40.190.150">
    <property type="entry name" value="Bordetella uptake gene, domain 1"/>
    <property type="match status" value="1"/>
</dbReference>
<dbReference type="PANTHER" id="PTHR42928">
    <property type="entry name" value="TRICARBOXYLATE-BINDING PROTEIN"/>
    <property type="match status" value="1"/>
</dbReference>
<dbReference type="PANTHER" id="PTHR42928:SF5">
    <property type="entry name" value="BLR1237 PROTEIN"/>
    <property type="match status" value="1"/>
</dbReference>
<keyword evidence="4" id="KW-1185">Reference proteome</keyword>
<dbReference type="Pfam" id="PF03401">
    <property type="entry name" value="TctC"/>
    <property type="match status" value="1"/>
</dbReference>
<comment type="similarity">
    <text evidence="1">Belongs to the UPF0065 (bug) family.</text>
</comment>
<organism evidence="3 4">
    <name type="scientific">Pollutimonas thiosulfatoxidans</name>
    <dbReference type="NCBI Taxonomy" id="2028345"/>
    <lineage>
        <taxon>Bacteria</taxon>
        <taxon>Pseudomonadati</taxon>
        <taxon>Pseudomonadota</taxon>
        <taxon>Betaproteobacteria</taxon>
        <taxon>Burkholderiales</taxon>
        <taxon>Alcaligenaceae</taxon>
        <taxon>Pollutimonas</taxon>
    </lineage>
</organism>
<gene>
    <name evidence="3" type="ORF">CKA81_10475</name>
</gene>
<dbReference type="Gene3D" id="3.40.190.10">
    <property type="entry name" value="Periplasmic binding protein-like II"/>
    <property type="match status" value="1"/>
</dbReference>
<evidence type="ECO:0000313" key="3">
    <source>
        <dbReference type="EMBL" id="QAA94210.1"/>
    </source>
</evidence>